<evidence type="ECO:0000313" key="2">
    <source>
        <dbReference type="EMBL" id="SCL83263.1"/>
    </source>
</evidence>
<accession>A0A1C6W9Z5</accession>
<evidence type="ECO:0000256" key="1">
    <source>
        <dbReference type="SAM" id="Phobius"/>
    </source>
</evidence>
<dbReference type="EMBL" id="FMIN01000028">
    <property type="protein sequence ID" value="SCL83263.1"/>
    <property type="molecule type" value="Genomic_DNA"/>
</dbReference>
<name>A0A1C6W9Z5_PLACE</name>
<dbReference type="AlphaFoldDB" id="A0A1C6W9Z5"/>
<protein>
    <submittedName>
        <fullName evidence="2">CIR protein</fullName>
    </submittedName>
</protein>
<gene>
    <name evidence="2" type="ORF">PCHDS_000493400</name>
</gene>
<organism evidence="2">
    <name type="scientific">Plasmodium chabaudi adami</name>
    <dbReference type="NCBI Taxonomy" id="5826"/>
    <lineage>
        <taxon>Eukaryota</taxon>
        <taxon>Sar</taxon>
        <taxon>Alveolata</taxon>
        <taxon>Apicomplexa</taxon>
        <taxon>Aconoidasida</taxon>
        <taxon>Haemosporida</taxon>
        <taxon>Plasmodiidae</taxon>
        <taxon>Plasmodium</taxon>
        <taxon>Plasmodium (Vinckeia)</taxon>
    </lineage>
</organism>
<reference evidence="2" key="1">
    <citation type="submission" date="2016-08" db="EMBL/GenBank/DDBJ databases">
        <authorList>
            <consortium name="Pathogen Informatics"/>
        </authorList>
    </citation>
    <scope>NUCLEOTIDE SEQUENCE</scope>
    <source>
        <strain evidence="2">DS</strain>
    </source>
</reference>
<feature type="transmembrane region" description="Helical" evidence="1">
    <location>
        <begin position="269"/>
        <end position="290"/>
    </location>
</feature>
<sequence length="330" mass="37924">MSEELCGAIDQIEKYITFDSTSQKYNFNDGILNSYCTNQKCDSDDLKLGSAFMALLKNFESVDDYDDNLKDDKLYQYAVLWLSYKIRENPNIEFIKSTIPGILEKNEWYKELSKSADDNENTMGFHFIYLNNLYKFLKGICETINKCKGSSNNDECIKSAEECGKLYRSCLIAFPWAEICNPYCSLLTNLKNDYDKIRAKYSDKKLPELKLTEGLLECNEECSKQKIRYKDWLAAHNRSNGGSEKVPIIPNSLPDSPVTPTSINNGNKLPYIAVPLILIPIILGISYKYLTPVWRKKTKRRAMKKIINLSDQKKAYNGVKNAFIEKNQSE</sequence>
<proteinExistence type="predicted"/>
<dbReference type="InterPro" id="IPR006477">
    <property type="entry name" value="Yir_bir_cir"/>
</dbReference>
<keyword evidence="1" id="KW-0812">Transmembrane</keyword>
<keyword evidence="1" id="KW-1133">Transmembrane helix</keyword>
<keyword evidence="1" id="KW-0472">Membrane</keyword>
<dbReference type="Pfam" id="PF06022">
    <property type="entry name" value="Cir_Bir_Yir"/>
    <property type="match status" value="1"/>
</dbReference>
<dbReference type="Proteomes" id="UP000507536">
    <property type="component" value="Unassembled WGS sequence"/>
</dbReference>